<evidence type="ECO:0000313" key="4">
    <source>
        <dbReference type="Proteomes" id="UP000034883"/>
    </source>
</evidence>
<dbReference type="Proteomes" id="UP000034883">
    <property type="component" value="Chromosome"/>
</dbReference>
<feature type="compositionally biased region" description="Basic and acidic residues" evidence="1">
    <location>
        <begin position="62"/>
        <end position="80"/>
    </location>
</feature>
<organism evidence="3 4">
    <name type="scientific">Sandaracinus amylolyticus</name>
    <dbReference type="NCBI Taxonomy" id="927083"/>
    <lineage>
        <taxon>Bacteria</taxon>
        <taxon>Pseudomonadati</taxon>
        <taxon>Myxococcota</taxon>
        <taxon>Polyangia</taxon>
        <taxon>Polyangiales</taxon>
        <taxon>Sandaracinaceae</taxon>
        <taxon>Sandaracinus</taxon>
    </lineage>
</organism>
<keyword evidence="4" id="KW-1185">Reference proteome</keyword>
<keyword evidence="2" id="KW-0732">Signal</keyword>
<feature type="chain" id="PRO_5002512502" evidence="2">
    <location>
        <begin position="23"/>
        <end position="359"/>
    </location>
</feature>
<sequence length="359" mass="39700">MHTRHSRVLVAVVALVISTACAPAREAVSPDAARALDAATAPDAQRSDGGARESDAALDPDGGARDIDADAPDPIERCTGGDDEDGDGRIDCADEDCGTDAACEAAPDLVADWETGDRTQWDGPLGRDPDAQIQVVSDVVRQGRYAARFQVRPGDRYRTTSGERAEVHLWDYRREREGDTFYYAWSTLFPEGWRAPERWGIVMQWHAHTDISPPLAFDAGANELDLVFSSGNIDSWWPAEYEESHRVLDALSPGRWHDFIVRIDFRADTSGSVEVWHRLEGEAEFESVLAVRDVPTLQWSTDQGRIHEGYAQRWGDGWVSGVWVQHGLYRAASSATDVVYHDGFCRGTSYAAARGCFDE</sequence>
<dbReference type="KEGG" id="samy:DB32_004512"/>
<feature type="signal peptide" evidence="2">
    <location>
        <begin position="1"/>
        <end position="22"/>
    </location>
</feature>
<evidence type="ECO:0000256" key="1">
    <source>
        <dbReference type="SAM" id="MobiDB-lite"/>
    </source>
</evidence>
<feature type="compositionally biased region" description="Basic and acidic residues" evidence="1">
    <location>
        <begin position="45"/>
        <end position="55"/>
    </location>
</feature>
<dbReference type="EMBL" id="CP011125">
    <property type="protein sequence ID" value="AKF07363.1"/>
    <property type="molecule type" value="Genomic_DNA"/>
</dbReference>
<dbReference type="OrthoDB" id="5490819at2"/>
<dbReference type="Pfam" id="PF14099">
    <property type="entry name" value="Polysacc_lyase"/>
    <property type="match status" value="1"/>
</dbReference>
<evidence type="ECO:0000256" key="2">
    <source>
        <dbReference type="SAM" id="SignalP"/>
    </source>
</evidence>
<reference evidence="3 4" key="1">
    <citation type="submission" date="2015-03" db="EMBL/GenBank/DDBJ databases">
        <title>Genome assembly of Sandaracinus amylolyticus DSM 53668.</title>
        <authorList>
            <person name="Sharma G."/>
            <person name="Subramanian S."/>
        </authorList>
    </citation>
    <scope>NUCLEOTIDE SEQUENCE [LARGE SCALE GENOMIC DNA]</scope>
    <source>
        <strain evidence="3 4">DSM 53668</strain>
    </source>
</reference>
<dbReference type="InterPro" id="IPR025975">
    <property type="entry name" value="Polysacc_lyase"/>
</dbReference>
<protein>
    <submittedName>
        <fullName evidence="3">F5/8 type C domain protein</fullName>
    </submittedName>
</protein>
<gene>
    <name evidence="3" type="ORF">DB32_004512</name>
</gene>
<dbReference type="RefSeq" id="WP_053234633.1">
    <property type="nucleotide sequence ID" value="NZ_CP011125.1"/>
</dbReference>
<name>A0A0F6YKJ5_9BACT</name>
<dbReference type="AlphaFoldDB" id="A0A0F6YKJ5"/>
<feature type="region of interest" description="Disordered" evidence="1">
    <location>
        <begin position="38"/>
        <end position="90"/>
    </location>
</feature>
<proteinExistence type="predicted"/>
<accession>A0A0F6YKJ5</accession>
<dbReference type="PROSITE" id="PS51257">
    <property type="entry name" value="PROKAR_LIPOPROTEIN"/>
    <property type="match status" value="1"/>
</dbReference>
<dbReference type="Gene3D" id="2.60.120.200">
    <property type="match status" value="1"/>
</dbReference>
<evidence type="ECO:0000313" key="3">
    <source>
        <dbReference type="EMBL" id="AKF07363.1"/>
    </source>
</evidence>